<dbReference type="SUPFAM" id="SSF53098">
    <property type="entry name" value="Ribonuclease H-like"/>
    <property type="match status" value="1"/>
</dbReference>
<proteinExistence type="predicted"/>
<dbReference type="PROSITE" id="PS50879">
    <property type="entry name" value="RNASE_H_1"/>
    <property type="match status" value="1"/>
</dbReference>
<dbReference type="Pfam" id="PF13456">
    <property type="entry name" value="RVT_3"/>
    <property type="match status" value="1"/>
</dbReference>
<dbReference type="GO" id="GO:0003676">
    <property type="term" value="F:nucleic acid binding"/>
    <property type="evidence" value="ECO:0007669"/>
    <property type="project" value="InterPro"/>
</dbReference>
<feature type="region of interest" description="Disordered" evidence="1">
    <location>
        <begin position="50"/>
        <end position="74"/>
    </location>
</feature>
<sequence length="210" mass="23215">MGEARRFRAAIFAALAQNPDIAAVCRRFHLSREELGKLFQEAAAHFHREDAGAAQVSGDGVPPNRTPEPRLPKEDGWRLYVDGAARGNPGPAGAGAVLYDPAGRKRAQDSRYLGETTNNVAEYQALILGLELALSLGVRHIQVCADSQLIVQQLKGAYQVKAPHLLPLWRQAQKTLQKFDSCAISHLDRSLNLEADRLARQAIDQHRRKR</sequence>
<feature type="domain" description="RNase H type-1" evidence="2">
    <location>
        <begin position="73"/>
        <end position="204"/>
    </location>
</feature>
<reference evidence="3" key="1">
    <citation type="journal article" date="2020" name="mSystems">
        <title>Genome- and Community-Level Interaction Insights into Carbon Utilization and Element Cycling Functions of Hydrothermarchaeota in Hydrothermal Sediment.</title>
        <authorList>
            <person name="Zhou Z."/>
            <person name="Liu Y."/>
            <person name="Xu W."/>
            <person name="Pan J."/>
            <person name="Luo Z.H."/>
            <person name="Li M."/>
        </authorList>
    </citation>
    <scope>NUCLEOTIDE SEQUENCE [LARGE SCALE GENOMIC DNA]</scope>
    <source>
        <strain evidence="3">SpSt-897</strain>
    </source>
</reference>
<evidence type="ECO:0000259" key="2">
    <source>
        <dbReference type="PROSITE" id="PS50879"/>
    </source>
</evidence>
<dbReference type="GO" id="GO:0004523">
    <property type="term" value="F:RNA-DNA hybrid ribonuclease activity"/>
    <property type="evidence" value="ECO:0007669"/>
    <property type="project" value="InterPro"/>
</dbReference>
<dbReference type="PANTHER" id="PTHR48475">
    <property type="entry name" value="RIBONUCLEASE H"/>
    <property type="match status" value="1"/>
</dbReference>
<evidence type="ECO:0000256" key="1">
    <source>
        <dbReference type="SAM" id="MobiDB-lite"/>
    </source>
</evidence>
<comment type="caution">
    <text evidence="3">The sequence shown here is derived from an EMBL/GenBank/DDBJ whole genome shotgun (WGS) entry which is preliminary data.</text>
</comment>
<dbReference type="InterPro" id="IPR012337">
    <property type="entry name" value="RNaseH-like_sf"/>
</dbReference>
<dbReference type="FunFam" id="3.30.420.10:FF:000076">
    <property type="entry name" value="RBR-type E3 ubiquitin transferase"/>
    <property type="match status" value="1"/>
</dbReference>
<dbReference type="CDD" id="cd09279">
    <property type="entry name" value="RNase_HI_like"/>
    <property type="match status" value="1"/>
</dbReference>
<dbReference type="Gene3D" id="3.30.420.10">
    <property type="entry name" value="Ribonuclease H-like superfamily/Ribonuclease H"/>
    <property type="match status" value="1"/>
</dbReference>
<dbReference type="EMBL" id="DTMF01000193">
    <property type="protein sequence ID" value="HGF34248.1"/>
    <property type="molecule type" value="Genomic_DNA"/>
</dbReference>
<name>A0A7C3Z332_9BACT</name>
<gene>
    <name evidence="3" type="ORF">ENW96_07655</name>
</gene>
<protein>
    <submittedName>
        <fullName evidence="3">Ribonuclease HI family protein</fullName>
    </submittedName>
</protein>
<organism evidence="3">
    <name type="scientific">Desulfobacca acetoxidans</name>
    <dbReference type="NCBI Taxonomy" id="60893"/>
    <lineage>
        <taxon>Bacteria</taxon>
        <taxon>Pseudomonadati</taxon>
        <taxon>Thermodesulfobacteriota</taxon>
        <taxon>Desulfobaccia</taxon>
        <taxon>Desulfobaccales</taxon>
        <taxon>Desulfobaccaceae</taxon>
        <taxon>Desulfobacca</taxon>
    </lineage>
</organism>
<dbReference type="PANTHER" id="PTHR48475:SF1">
    <property type="entry name" value="RNASE H TYPE-1 DOMAIN-CONTAINING PROTEIN"/>
    <property type="match status" value="1"/>
</dbReference>
<evidence type="ECO:0000313" key="3">
    <source>
        <dbReference type="EMBL" id="HGF34248.1"/>
    </source>
</evidence>
<accession>A0A7C3Z332</accession>
<dbReference type="AlphaFoldDB" id="A0A7C3Z332"/>
<dbReference type="InterPro" id="IPR002156">
    <property type="entry name" value="RNaseH_domain"/>
</dbReference>
<dbReference type="InterPro" id="IPR036397">
    <property type="entry name" value="RNaseH_sf"/>
</dbReference>